<name>A0ACC7PIN6_9PSED</name>
<evidence type="ECO:0000313" key="1">
    <source>
        <dbReference type="EMBL" id="MFO2480146.1"/>
    </source>
</evidence>
<sequence>MIWLEIENPDGKKIPKWMRTLGISAERAIFVPAAIGGNELNVSLCTAYDGTAMVTYRNHVFVPSAWLSKEFPDARELCEVMENWAAAQIAAGLLDDLDATPPNR</sequence>
<organism evidence="1 2">
    <name type="scientific">Pseudomonas imrae</name>
    <dbReference type="NCBI Taxonomy" id="2992837"/>
    <lineage>
        <taxon>Bacteria</taxon>
        <taxon>Pseudomonadati</taxon>
        <taxon>Pseudomonadota</taxon>
        <taxon>Gammaproteobacteria</taxon>
        <taxon>Pseudomonadales</taxon>
        <taxon>Pseudomonadaceae</taxon>
        <taxon>Pseudomonas</taxon>
    </lineage>
</organism>
<accession>A0ACC7PIN6</accession>
<gene>
    <name evidence="1" type="ORF">OOJ96_22420</name>
</gene>
<evidence type="ECO:0000313" key="2">
    <source>
        <dbReference type="Proteomes" id="UP001637618"/>
    </source>
</evidence>
<keyword evidence="2" id="KW-1185">Reference proteome</keyword>
<dbReference type="EMBL" id="JAPEQY010000021">
    <property type="protein sequence ID" value="MFO2480146.1"/>
    <property type="molecule type" value="Genomic_DNA"/>
</dbReference>
<comment type="caution">
    <text evidence="1">The sequence shown here is derived from an EMBL/GenBank/DDBJ whole genome shotgun (WGS) entry which is preliminary data.</text>
</comment>
<protein>
    <submittedName>
        <fullName evidence="1">Uncharacterized protein</fullName>
    </submittedName>
</protein>
<dbReference type="Proteomes" id="UP001637618">
    <property type="component" value="Unassembled WGS sequence"/>
</dbReference>
<proteinExistence type="predicted"/>
<reference evidence="1" key="1">
    <citation type="submission" date="2022-11" db="EMBL/GenBank/DDBJ databases">
        <title>Draft genome sequences of strains of Pseudomonas imrae sp. nov.</title>
        <authorList>
            <person name="Salva Serra F."/>
            <person name="Nimje P."/>
            <person name="Moore E.R.B."/>
            <person name="Marathe N.P."/>
        </authorList>
    </citation>
    <scope>NUCLEOTIDE SEQUENCE</scope>
    <source>
        <strain evidence="1">15FMM2</strain>
    </source>
</reference>